<organism evidence="2 3">
    <name type="scientific">Mannheimia pernigra</name>
    <dbReference type="NCBI Taxonomy" id="111844"/>
    <lineage>
        <taxon>Bacteria</taxon>
        <taxon>Pseudomonadati</taxon>
        <taxon>Pseudomonadota</taxon>
        <taxon>Gammaproteobacteria</taxon>
        <taxon>Pasteurellales</taxon>
        <taxon>Pasteurellaceae</taxon>
        <taxon>Mannheimia</taxon>
    </lineage>
</organism>
<evidence type="ECO:0000313" key="2">
    <source>
        <dbReference type="EMBL" id="QLB40075.1"/>
    </source>
</evidence>
<accession>A0A7D5IDM5</accession>
<reference evidence="2 3" key="1">
    <citation type="submission" date="2020-06" db="EMBL/GenBank/DDBJ databases">
        <title>Mannheimia pernigra sp. nov. isolated from bovine respiratory tract.</title>
        <authorList>
            <person name="Kuhnert P."/>
            <person name="Akarsu-Egger H."/>
        </authorList>
    </citation>
    <scope>NUCLEOTIDE SEQUENCE [LARGE SCALE GENOMIC DNA]</scope>
    <source>
        <strain evidence="2 3">BNO311</strain>
    </source>
</reference>
<name>A0A7D5IDM5_9PAST</name>
<dbReference type="Gene3D" id="3.40.50.10220">
    <property type="entry name" value="DNA polymerase III, psi subunit"/>
    <property type="match status" value="1"/>
</dbReference>
<sequence length="140" mass="16337">MNRRDLLLNEMGISQWVLAKPQVLKGDAQIRLDKKIKFVVVCEEDHQSSGLFADLLIALNLQKSEYQWLDAEQSQRLVFEHSPLIWLIQSEEQAVKIAKNIANQTAWKNASWQDLAKSSPKRQLWQQIETYFAQLEKQDD</sequence>
<dbReference type="RefSeq" id="WP_176809597.1">
    <property type="nucleotide sequence ID" value="NZ_CP055306.1"/>
</dbReference>
<dbReference type="InterPro" id="IPR004615">
    <property type="entry name" value="DNA_pol_III_psi"/>
</dbReference>
<comment type="function">
    <text evidence="1">Part of the beta sliding clamp loading complex, which hydrolyzes ATP to load the beta clamp onto primed DNA to form the DNA replication pre-initiation complex. DNA polymerase III is a complex, multichain enzyme responsible for most of the replicative synthesis in bacteria. This DNA polymerase also exhibits 3' to 5' exonuclease activity.</text>
</comment>
<evidence type="ECO:0000256" key="1">
    <source>
        <dbReference type="PIRNR" id="PIRNR029225"/>
    </source>
</evidence>
<keyword evidence="1" id="KW-0808">Transferase</keyword>
<dbReference type="GO" id="GO:0008408">
    <property type="term" value="F:3'-5' exonuclease activity"/>
    <property type="evidence" value="ECO:0007669"/>
    <property type="project" value="InterPro"/>
</dbReference>
<dbReference type="EMBL" id="CP055306">
    <property type="protein sequence ID" value="QLB40075.1"/>
    <property type="molecule type" value="Genomic_DNA"/>
</dbReference>
<dbReference type="GO" id="GO:0006260">
    <property type="term" value="P:DNA replication"/>
    <property type="evidence" value="ECO:0007669"/>
    <property type="project" value="UniProtKB-KW"/>
</dbReference>
<dbReference type="GO" id="GO:0003887">
    <property type="term" value="F:DNA-directed DNA polymerase activity"/>
    <property type="evidence" value="ECO:0007669"/>
    <property type="project" value="UniProtKB-KW"/>
</dbReference>
<proteinExistence type="predicted"/>
<keyword evidence="1" id="KW-0548">Nucleotidyltransferase</keyword>
<dbReference type="SUPFAM" id="SSF102220">
    <property type="entry name" value="DNA polymerase III psi subunit"/>
    <property type="match status" value="1"/>
</dbReference>
<protein>
    <recommendedName>
        <fullName evidence="1">DNA polymerase III subunit psi</fullName>
    </recommendedName>
</protein>
<dbReference type="AlphaFoldDB" id="A0A7D5IDM5"/>
<gene>
    <name evidence="2" type="ORF">HV559_03865</name>
</gene>
<keyword evidence="3" id="KW-1185">Reference proteome</keyword>
<dbReference type="Pfam" id="PF03603">
    <property type="entry name" value="DNA_III_psi"/>
    <property type="match status" value="1"/>
</dbReference>
<keyword evidence="1" id="KW-0239">DNA-directed DNA polymerase</keyword>
<dbReference type="InterPro" id="IPR036654">
    <property type="entry name" value="DNA_pol_III_psi_sf"/>
</dbReference>
<dbReference type="PIRSF" id="PIRSF029225">
    <property type="entry name" value="DNA_pol_III_psi"/>
    <property type="match status" value="1"/>
</dbReference>
<dbReference type="Proteomes" id="UP000509660">
    <property type="component" value="Chromosome"/>
</dbReference>
<evidence type="ECO:0000313" key="3">
    <source>
        <dbReference type="Proteomes" id="UP000509660"/>
    </source>
</evidence>
<dbReference type="NCBIfam" id="NF005338">
    <property type="entry name" value="PRK06856.1-4"/>
    <property type="match status" value="1"/>
</dbReference>
<keyword evidence="1" id="KW-0235">DNA replication</keyword>